<gene>
    <name evidence="5" type="ORF">BJY24_002548</name>
</gene>
<dbReference type="InterPro" id="IPR018060">
    <property type="entry name" value="HTH_AraC"/>
</dbReference>
<proteinExistence type="predicted"/>
<dbReference type="SMART" id="SM00342">
    <property type="entry name" value="HTH_ARAC"/>
    <property type="match status" value="1"/>
</dbReference>
<evidence type="ECO:0000259" key="4">
    <source>
        <dbReference type="PROSITE" id="PS01124"/>
    </source>
</evidence>
<dbReference type="SUPFAM" id="SSF46689">
    <property type="entry name" value="Homeodomain-like"/>
    <property type="match status" value="1"/>
</dbReference>
<dbReference type="PROSITE" id="PS00041">
    <property type="entry name" value="HTH_ARAC_FAMILY_1"/>
    <property type="match status" value="1"/>
</dbReference>
<name>A0A7W9UHY1_9NOCA</name>
<sequence length="268" mass="28486">MTTLSAAPMHTVERFARPLPVPDALRPWFTGGESIPFDPGLTVPFVHIPDATTRLVVRDDREGHRDMLVIGPLTRATYKAAAEPVSCVRLRLAPGAATAVLGVPAAELTDRAVRIDRLPGPLGALAGELAEATPDEVPALLESLLAPRLSPAPADHRALLRAAMALLSATSASIPAVAAELAVSERHLRSVFASGIGLSPKHFARIRRVRRLLATAERAPLAQLAADQGYYDQSHMTADFRTLMGVPPTSYFEGRTPGPTPCGVLLRG</sequence>
<evidence type="ECO:0000256" key="1">
    <source>
        <dbReference type="ARBA" id="ARBA00023015"/>
    </source>
</evidence>
<dbReference type="GO" id="GO:0003700">
    <property type="term" value="F:DNA-binding transcription factor activity"/>
    <property type="evidence" value="ECO:0007669"/>
    <property type="project" value="InterPro"/>
</dbReference>
<dbReference type="AlphaFoldDB" id="A0A7W9UHY1"/>
<organism evidence="5 6">
    <name type="scientific">Nocardia transvalensis</name>
    <dbReference type="NCBI Taxonomy" id="37333"/>
    <lineage>
        <taxon>Bacteria</taxon>
        <taxon>Bacillati</taxon>
        <taxon>Actinomycetota</taxon>
        <taxon>Actinomycetes</taxon>
        <taxon>Mycobacteriales</taxon>
        <taxon>Nocardiaceae</taxon>
        <taxon>Nocardia</taxon>
    </lineage>
</organism>
<dbReference type="Pfam" id="PF20240">
    <property type="entry name" value="DUF6597"/>
    <property type="match status" value="1"/>
</dbReference>
<keyword evidence="3" id="KW-0804">Transcription</keyword>
<accession>A0A7W9UHY1</accession>
<comment type="caution">
    <text evidence="5">The sequence shown here is derived from an EMBL/GenBank/DDBJ whole genome shotgun (WGS) entry which is preliminary data.</text>
</comment>
<keyword evidence="2 5" id="KW-0238">DNA-binding</keyword>
<keyword evidence="6" id="KW-1185">Reference proteome</keyword>
<evidence type="ECO:0000256" key="3">
    <source>
        <dbReference type="ARBA" id="ARBA00023163"/>
    </source>
</evidence>
<dbReference type="InterPro" id="IPR009057">
    <property type="entry name" value="Homeodomain-like_sf"/>
</dbReference>
<dbReference type="InterPro" id="IPR046532">
    <property type="entry name" value="DUF6597"/>
</dbReference>
<protein>
    <submittedName>
        <fullName evidence="5">AraC-like DNA-binding protein</fullName>
    </submittedName>
</protein>
<feature type="domain" description="HTH araC/xylS-type" evidence="4">
    <location>
        <begin position="157"/>
        <end position="254"/>
    </location>
</feature>
<evidence type="ECO:0000256" key="2">
    <source>
        <dbReference type="ARBA" id="ARBA00023125"/>
    </source>
</evidence>
<keyword evidence="1" id="KW-0805">Transcription regulation</keyword>
<dbReference type="PANTHER" id="PTHR46796:SF15">
    <property type="entry name" value="BLL1074 PROTEIN"/>
    <property type="match status" value="1"/>
</dbReference>
<dbReference type="Proteomes" id="UP000540412">
    <property type="component" value="Unassembled WGS sequence"/>
</dbReference>
<dbReference type="PROSITE" id="PS01124">
    <property type="entry name" value="HTH_ARAC_FAMILY_2"/>
    <property type="match status" value="1"/>
</dbReference>
<dbReference type="Pfam" id="PF12833">
    <property type="entry name" value="HTH_18"/>
    <property type="match status" value="1"/>
</dbReference>
<dbReference type="GO" id="GO:0043565">
    <property type="term" value="F:sequence-specific DNA binding"/>
    <property type="evidence" value="ECO:0007669"/>
    <property type="project" value="InterPro"/>
</dbReference>
<evidence type="ECO:0000313" key="6">
    <source>
        <dbReference type="Proteomes" id="UP000540412"/>
    </source>
</evidence>
<dbReference type="PANTHER" id="PTHR46796">
    <property type="entry name" value="HTH-TYPE TRANSCRIPTIONAL ACTIVATOR RHAS-RELATED"/>
    <property type="match status" value="1"/>
</dbReference>
<dbReference type="Gene3D" id="1.10.10.60">
    <property type="entry name" value="Homeodomain-like"/>
    <property type="match status" value="1"/>
</dbReference>
<dbReference type="RefSeq" id="WP_218003329.1">
    <property type="nucleotide sequence ID" value="NZ_JACHIT010000001.1"/>
</dbReference>
<dbReference type="InterPro" id="IPR050204">
    <property type="entry name" value="AraC_XylS_family_regulators"/>
</dbReference>
<reference evidence="5 6" key="1">
    <citation type="submission" date="2020-08" db="EMBL/GenBank/DDBJ databases">
        <title>Sequencing the genomes of 1000 actinobacteria strains.</title>
        <authorList>
            <person name="Klenk H.-P."/>
        </authorList>
    </citation>
    <scope>NUCLEOTIDE SEQUENCE [LARGE SCALE GENOMIC DNA]</scope>
    <source>
        <strain evidence="5 6">DSM 43582</strain>
    </source>
</reference>
<dbReference type="EMBL" id="JACHIT010000001">
    <property type="protein sequence ID" value="MBB5913681.1"/>
    <property type="molecule type" value="Genomic_DNA"/>
</dbReference>
<dbReference type="InterPro" id="IPR018062">
    <property type="entry name" value="HTH_AraC-typ_CS"/>
</dbReference>
<evidence type="ECO:0000313" key="5">
    <source>
        <dbReference type="EMBL" id="MBB5913681.1"/>
    </source>
</evidence>